<dbReference type="OrthoDB" id="185373at2759"/>
<dbReference type="InterPro" id="IPR011990">
    <property type="entry name" value="TPR-like_helical_dom_sf"/>
</dbReference>
<dbReference type="GO" id="GO:0005739">
    <property type="term" value="C:mitochondrion"/>
    <property type="evidence" value="ECO:0007669"/>
    <property type="project" value="UniProtKB-SubCell"/>
</dbReference>
<keyword evidence="2" id="KW-0677">Repeat</keyword>
<evidence type="ECO:0000256" key="1">
    <source>
        <dbReference type="ARBA" id="ARBA00004173"/>
    </source>
</evidence>
<reference evidence="5" key="1">
    <citation type="submission" date="2016-05" db="EMBL/GenBank/DDBJ databases">
        <title>Comparative genomics of biotechnologically important yeasts.</title>
        <authorList>
            <consortium name="DOE Joint Genome Institute"/>
            <person name="Riley R."/>
            <person name="Haridas S."/>
            <person name="Wolfe K.H."/>
            <person name="Lopes M.R."/>
            <person name="Hittinger C.T."/>
            <person name="Goker M."/>
            <person name="Salamov A."/>
            <person name="Wisecaver J."/>
            <person name="Long T.M."/>
            <person name="Aerts A.L."/>
            <person name="Barry K."/>
            <person name="Choi C."/>
            <person name="Clum A."/>
            <person name="Coughlan A.Y."/>
            <person name="Deshpande S."/>
            <person name="Douglass A.P."/>
            <person name="Hanson S.J."/>
            <person name="Klenk H.-P."/>
            <person name="Labutti K."/>
            <person name="Lapidus A."/>
            <person name="Lindquist E."/>
            <person name="Lipzen A."/>
            <person name="Meier-Kolthoff J.P."/>
            <person name="Ohm R.A."/>
            <person name="Otillar R.P."/>
            <person name="Pangilinan J."/>
            <person name="Peng Y."/>
            <person name="Rokas A."/>
            <person name="Rosa C.A."/>
            <person name="Scheuner C."/>
            <person name="Sibirny A.A."/>
            <person name="Slot J.C."/>
            <person name="Stielow J.B."/>
            <person name="Sun H."/>
            <person name="Kurtzman C.P."/>
            <person name="Blackwell M."/>
            <person name="Grigoriev I.V."/>
            <person name="Jeffries T.W."/>
        </authorList>
    </citation>
    <scope>NUCLEOTIDE SEQUENCE [LARGE SCALE GENOMIC DNA]</scope>
    <source>
        <strain evidence="5">NRRL Y-2460</strain>
    </source>
</reference>
<dbReference type="Pfam" id="PF13041">
    <property type="entry name" value="PPR_2"/>
    <property type="match status" value="1"/>
</dbReference>
<organism evidence="4 5">
    <name type="scientific">Pachysolen tannophilus NRRL Y-2460</name>
    <dbReference type="NCBI Taxonomy" id="669874"/>
    <lineage>
        <taxon>Eukaryota</taxon>
        <taxon>Fungi</taxon>
        <taxon>Dikarya</taxon>
        <taxon>Ascomycota</taxon>
        <taxon>Saccharomycotina</taxon>
        <taxon>Pichiomycetes</taxon>
        <taxon>Pachysolenaceae</taxon>
        <taxon>Pachysolen</taxon>
    </lineage>
</organism>
<evidence type="ECO:0000256" key="3">
    <source>
        <dbReference type="ARBA" id="ARBA00044527"/>
    </source>
</evidence>
<dbReference type="STRING" id="669874.A0A1E4TXD6"/>
<dbReference type="GO" id="GO:0003729">
    <property type="term" value="F:mRNA binding"/>
    <property type="evidence" value="ECO:0007669"/>
    <property type="project" value="TreeGrafter"/>
</dbReference>
<dbReference type="AlphaFoldDB" id="A0A1E4TXD6"/>
<dbReference type="InterPro" id="IPR002885">
    <property type="entry name" value="PPR_rpt"/>
</dbReference>
<dbReference type="PANTHER" id="PTHR47933">
    <property type="entry name" value="PENTATRICOPEPTIDE REPEAT-CONTAINING PROTEIN 1, MITOCHONDRIAL"/>
    <property type="match status" value="1"/>
</dbReference>
<protein>
    <recommendedName>
        <fullName evidence="3">Mitochondrial 15S rRNA processing factor CCM1</fullName>
    </recommendedName>
</protein>
<gene>
    <name evidence="4" type="ORF">PACTADRAFT_2700</name>
</gene>
<dbReference type="InterPro" id="IPR051240">
    <property type="entry name" value="Mito_RNA-Proc/Resp"/>
</dbReference>
<keyword evidence="5" id="KW-1185">Reference proteome</keyword>
<dbReference type="Proteomes" id="UP000094236">
    <property type="component" value="Unassembled WGS sequence"/>
</dbReference>
<accession>A0A1E4TXD6</accession>
<proteinExistence type="predicted"/>
<dbReference type="PANTHER" id="PTHR47933:SF11">
    <property type="entry name" value="PENTATRICOPEPTIDE REPEAT-CONTAINING PROTEIN 2"/>
    <property type="match status" value="1"/>
</dbReference>
<sequence>MSLKTVFSKVVKSCSVLDISNKVPVPRSNIGLKIGDDGRHEYFTENQLQHPNNGNKNNGKEIKDYLMFIGKGSRFGTRYTRPLVDKGKKLKIEQDLIDQNHAYFEKIKTTNKFYESNKLLVDQILSKLILLTPPYPDYSISDFKKILHPRRMSILEIPPIPKILNHDSFHKYIDDLTSFYYYKKRSSSKNGLISRILVQLFHPHNKIIKNFRTISSYNNVIKFFCDFNDIDYSRNLFKQMEEIDQINPNTSTFNILINQLNNSLKHNTNPLITTLRYLKMMETKKIPVDLCTWHIIYKIFKDDTSKSLLLDKYSYDLNLPVTNYLTHYVIEDLSQNLTAEEIITYIKDNNISCYDINTINTIALKFLKENKFKQAWFYLKDEYDYASQHDIKGRKPSLSTLNCFLEYFCQREMIVKALSVYNGMKTFYQVTPNLHTFNLLIATSVKMGFHDNWRTILRIINNEMITKNQSIVNKSSYWLTRARSRALVDHKNDCKRLDLKKNLNEKELMIASNIKKKLCWTLEENDFIEHPYYDTQDKEYRKLCYIVGSRLPKGKLLEPEEFNVLDKSYIKNSDEDKLKMEHFKKILKIKNINKTYAKRVSIVKNGLVNSLVEEMAERQLGPSPIKTFGEKHSTTSAAANEKVNPNIELIITGTSNDVPKT</sequence>
<dbReference type="EMBL" id="KV454013">
    <property type="protein sequence ID" value="ODV96407.1"/>
    <property type="molecule type" value="Genomic_DNA"/>
</dbReference>
<name>A0A1E4TXD6_PACTA</name>
<evidence type="ECO:0000256" key="2">
    <source>
        <dbReference type="ARBA" id="ARBA00022737"/>
    </source>
</evidence>
<comment type="subcellular location">
    <subcellularLocation>
        <location evidence="1">Mitochondrion</location>
    </subcellularLocation>
</comment>
<evidence type="ECO:0000313" key="5">
    <source>
        <dbReference type="Proteomes" id="UP000094236"/>
    </source>
</evidence>
<evidence type="ECO:0000313" key="4">
    <source>
        <dbReference type="EMBL" id="ODV96407.1"/>
    </source>
</evidence>
<dbReference type="Gene3D" id="1.25.40.10">
    <property type="entry name" value="Tetratricopeptide repeat domain"/>
    <property type="match status" value="2"/>
</dbReference>